<keyword evidence="1" id="KW-0472">Membrane</keyword>
<reference evidence="2 3" key="1">
    <citation type="submission" date="2021-03" db="EMBL/GenBank/DDBJ databases">
        <title>novel species isolated from a fishpond in China.</title>
        <authorList>
            <person name="Lu H."/>
            <person name="Cai Z."/>
        </authorList>
    </citation>
    <scope>NUCLEOTIDE SEQUENCE [LARGE SCALE GENOMIC DNA]</scope>
    <source>
        <strain evidence="2 3">Y57</strain>
    </source>
</reference>
<dbReference type="EMBL" id="JAFKCS010000008">
    <property type="protein sequence ID" value="MBN7820280.1"/>
    <property type="molecule type" value="Genomic_DNA"/>
</dbReference>
<proteinExistence type="predicted"/>
<evidence type="ECO:0000313" key="3">
    <source>
        <dbReference type="Proteomes" id="UP000663992"/>
    </source>
</evidence>
<dbReference type="Proteomes" id="UP000663992">
    <property type="component" value="Unassembled WGS sequence"/>
</dbReference>
<evidence type="ECO:0008006" key="4">
    <source>
        <dbReference type="Google" id="ProtNLM"/>
    </source>
</evidence>
<name>A0ABS3CTA0_9ALTE</name>
<feature type="transmembrane region" description="Helical" evidence="1">
    <location>
        <begin position="72"/>
        <end position="91"/>
    </location>
</feature>
<comment type="caution">
    <text evidence="2">The sequence shown here is derived from an EMBL/GenBank/DDBJ whole genome shotgun (WGS) entry which is preliminary data.</text>
</comment>
<evidence type="ECO:0000256" key="1">
    <source>
        <dbReference type="SAM" id="Phobius"/>
    </source>
</evidence>
<gene>
    <name evidence="2" type="ORF">J0A65_10420</name>
</gene>
<feature type="transmembrane region" description="Helical" evidence="1">
    <location>
        <begin position="45"/>
        <end position="65"/>
    </location>
</feature>
<keyword evidence="3" id="KW-1185">Reference proteome</keyword>
<organism evidence="2 3">
    <name type="scientific">Bowmanella yangjiangensis</name>
    <dbReference type="NCBI Taxonomy" id="2811230"/>
    <lineage>
        <taxon>Bacteria</taxon>
        <taxon>Pseudomonadati</taxon>
        <taxon>Pseudomonadota</taxon>
        <taxon>Gammaproteobacteria</taxon>
        <taxon>Alteromonadales</taxon>
        <taxon>Alteromonadaceae</taxon>
        <taxon>Bowmanella</taxon>
    </lineage>
</organism>
<protein>
    <recommendedName>
        <fullName evidence="4">DUF3649 domain-containing protein</fullName>
    </recommendedName>
</protein>
<keyword evidence="1" id="KW-1133">Transmembrane helix</keyword>
<evidence type="ECO:0000313" key="2">
    <source>
        <dbReference type="EMBL" id="MBN7820280.1"/>
    </source>
</evidence>
<dbReference type="RefSeq" id="WP_206594115.1">
    <property type="nucleotide sequence ID" value="NZ_JAFKCS010000008.1"/>
</dbReference>
<keyword evidence="1" id="KW-0812">Transmembrane</keyword>
<accession>A0ABS3CTA0</accession>
<sequence>MSVVSLYSFGVLLRVISAAVVGYLATSELAVLCARILPLAPLESVLSVMLFSFVLYAGLVMWAFYVRHHWRALTDLGGLWLLAWVFNYGLAGGVA</sequence>